<dbReference type="CDD" id="cd24050">
    <property type="entry name" value="ASKHA_NBD_ANMK"/>
    <property type="match status" value="1"/>
</dbReference>
<evidence type="ECO:0000313" key="2">
    <source>
        <dbReference type="EMBL" id="MEL5994353.1"/>
    </source>
</evidence>
<evidence type="ECO:0000313" key="3">
    <source>
        <dbReference type="Proteomes" id="UP001479606"/>
    </source>
</evidence>
<protein>
    <recommendedName>
        <fullName evidence="1">Anhydro-N-acetylmuramic acid kinase</fullName>
        <ecNumber evidence="1">2.7.1.170</ecNumber>
    </recommendedName>
    <alternativeName>
        <fullName evidence="1">AnhMurNAc kinase</fullName>
    </alternativeName>
</protein>
<keyword evidence="1" id="KW-0547">Nucleotide-binding</keyword>
<keyword evidence="1" id="KW-0808">Transferase</keyword>
<gene>
    <name evidence="1" type="primary">anmK</name>
    <name evidence="2" type="ORF">AAFH49_09040</name>
</gene>
<dbReference type="PANTHER" id="PTHR30605:SF0">
    <property type="entry name" value="ANHYDRO-N-ACETYLMURAMIC ACID KINASE"/>
    <property type="match status" value="1"/>
</dbReference>
<comment type="pathway">
    <text evidence="1">Amino-sugar metabolism; 1,6-anhydro-N-acetylmuramate degradation.</text>
</comment>
<keyword evidence="1 2" id="KW-0418">Kinase</keyword>
<dbReference type="Proteomes" id="UP001479606">
    <property type="component" value="Unassembled WGS sequence"/>
</dbReference>
<reference evidence="2 3" key="1">
    <citation type="journal article" date="2018" name="Arch. Microbiol.">
        <title>Hymenobacter segetis sp. nov., isolated from soil.</title>
        <authorList>
            <person name="Ten L.N."/>
            <person name="Lim S.J."/>
            <person name="Kim B.O."/>
            <person name="Kang I.K."/>
            <person name="Jung H.Y."/>
        </authorList>
    </citation>
    <scope>NUCLEOTIDE SEQUENCE [LARGE SCALE GENOMIC DNA]</scope>
    <source>
        <strain evidence="2 3">S7-3-11</strain>
    </source>
</reference>
<dbReference type="Gene3D" id="3.30.420.40">
    <property type="match status" value="2"/>
</dbReference>
<keyword evidence="1" id="KW-0067">ATP-binding</keyword>
<sequence length="390" mass="41439">MNPYLARLFALAQQPSRRIIGLMSGTSLDGLDVALCRCKGHGTQLQTTLEHFATLPYSAEFRQRLRAISQPTVALQDVTILNAEVARQHAEMVLVCLQSWQVAAAEVDLIASHGQTIWHAPRHQHQQAGFPHHATLQIGDGDHLAALTGIITVADFRQKHVAHGFEGAPLAGYADELLFSSPTENRLLLNLGGIANFTYLPAQPTPGLPLTTDTGPGNTLLDAVTRQYFPGREYDENGAIAASGTAHPALLQELLSHPFFAAPLPKTTGPELFGPDYLHEAQLKTGTTSLPPADVLATLVELTATGVASAVQQCLPEAERPDVACYVSGGGSHNGALLQALQRHLPTARFASIDALGIPADAKEAVLFAVLANETVAGNPDISLGKICLP</sequence>
<comment type="caution">
    <text evidence="2">The sequence shown here is derived from an EMBL/GenBank/DDBJ whole genome shotgun (WGS) entry which is preliminary data.</text>
</comment>
<dbReference type="EC" id="2.7.1.170" evidence="1"/>
<dbReference type="PANTHER" id="PTHR30605">
    <property type="entry name" value="ANHYDRO-N-ACETYLMURAMIC ACID KINASE"/>
    <property type="match status" value="1"/>
</dbReference>
<name>A0ABU9LXE3_9BACT</name>
<dbReference type="RefSeq" id="WP_342297480.1">
    <property type="nucleotide sequence ID" value="NZ_JBCEVZ010000017.1"/>
</dbReference>
<dbReference type="GO" id="GO:0016301">
    <property type="term" value="F:kinase activity"/>
    <property type="evidence" value="ECO:0007669"/>
    <property type="project" value="UniProtKB-KW"/>
</dbReference>
<comment type="similarity">
    <text evidence="1">Belongs to the anhydro-N-acetylmuramic acid kinase family.</text>
</comment>
<dbReference type="EMBL" id="JBCEVZ010000017">
    <property type="protein sequence ID" value="MEL5994353.1"/>
    <property type="molecule type" value="Genomic_DNA"/>
</dbReference>
<accession>A0ABU9LXE3</accession>
<dbReference type="InterPro" id="IPR043129">
    <property type="entry name" value="ATPase_NBD"/>
</dbReference>
<feature type="binding site" evidence="1">
    <location>
        <begin position="25"/>
        <end position="32"/>
    </location>
    <ligand>
        <name>ATP</name>
        <dbReference type="ChEBI" id="CHEBI:30616"/>
    </ligand>
</feature>
<comment type="function">
    <text evidence="1">Catalyzes the specific phosphorylation of 1,6-anhydro-N-acetylmuramic acid (anhMurNAc) with the simultaneous cleavage of the 1,6-anhydro ring, generating MurNAc-6-P. Is required for the utilization of anhMurNAc either imported from the medium or derived from its own cell wall murein, and thus plays a role in cell wall recycling.</text>
</comment>
<dbReference type="Pfam" id="PF03702">
    <property type="entry name" value="AnmK"/>
    <property type="match status" value="1"/>
</dbReference>
<comment type="pathway">
    <text evidence="1">Cell wall biogenesis; peptidoglycan recycling.</text>
</comment>
<comment type="catalytic activity">
    <reaction evidence="1">
        <text>1,6-anhydro-N-acetyl-beta-muramate + ATP + H2O = N-acetyl-D-muramate 6-phosphate + ADP + H(+)</text>
        <dbReference type="Rhea" id="RHEA:24952"/>
        <dbReference type="ChEBI" id="CHEBI:15377"/>
        <dbReference type="ChEBI" id="CHEBI:15378"/>
        <dbReference type="ChEBI" id="CHEBI:30616"/>
        <dbReference type="ChEBI" id="CHEBI:58690"/>
        <dbReference type="ChEBI" id="CHEBI:58722"/>
        <dbReference type="ChEBI" id="CHEBI:456216"/>
        <dbReference type="EC" id="2.7.1.170"/>
    </reaction>
</comment>
<dbReference type="SUPFAM" id="SSF53067">
    <property type="entry name" value="Actin-like ATPase domain"/>
    <property type="match status" value="1"/>
</dbReference>
<dbReference type="InterPro" id="IPR005338">
    <property type="entry name" value="Anhydro_N_Ac-Mur_kinase"/>
</dbReference>
<keyword evidence="1" id="KW-0119">Carbohydrate metabolism</keyword>
<dbReference type="HAMAP" id="MF_01270">
    <property type="entry name" value="AnhMurNAc_kinase"/>
    <property type="match status" value="1"/>
</dbReference>
<proteinExistence type="inferred from homology"/>
<organism evidence="2 3">
    <name type="scientific">Hymenobacter segetis</name>
    <dbReference type="NCBI Taxonomy" id="2025509"/>
    <lineage>
        <taxon>Bacteria</taxon>
        <taxon>Pseudomonadati</taxon>
        <taxon>Bacteroidota</taxon>
        <taxon>Cytophagia</taxon>
        <taxon>Cytophagales</taxon>
        <taxon>Hymenobacteraceae</taxon>
        <taxon>Hymenobacter</taxon>
    </lineage>
</organism>
<keyword evidence="3" id="KW-1185">Reference proteome</keyword>
<evidence type="ECO:0000256" key="1">
    <source>
        <dbReference type="HAMAP-Rule" id="MF_01270"/>
    </source>
</evidence>